<dbReference type="PANTHER" id="PTHR23305">
    <property type="entry name" value="OBG GTPASE FAMILY"/>
    <property type="match status" value="1"/>
</dbReference>
<dbReference type="FunFam" id="3.10.20.30:FF:000001">
    <property type="entry name" value="Ribosome-binding ATPase YchF"/>
    <property type="match status" value="1"/>
</dbReference>
<reference evidence="5" key="1">
    <citation type="submission" date="2017-07" db="EMBL/GenBank/DDBJ databases">
        <title>Novel pathways for hydrocarbon cycling and metabolic interdependencies in hydrothermal sediment communities.</title>
        <authorList>
            <person name="Dombrowski N."/>
            <person name="Seitz K."/>
            <person name="Teske A."/>
            <person name="Baker B."/>
        </authorList>
    </citation>
    <scope>NUCLEOTIDE SEQUENCE [LARGE SCALE GENOMIC DNA]</scope>
</reference>
<name>A0A257LW69_UNCW3</name>
<evidence type="ECO:0000313" key="5">
    <source>
        <dbReference type="Proteomes" id="UP000216312"/>
    </source>
</evidence>
<dbReference type="SUPFAM" id="SSF81271">
    <property type="entry name" value="TGS-like"/>
    <property type="match status" value="1"/>
</dbReference>
<dbReference type="SUPFAM" id="SSF52540">
    <property type="entry name" value="P-loop containing nucleoside triphosphate hydrolases"/>
    <property type="match status" value="1"/>
</dbReference>
<dbReference type="Pfam" id="PF06071">
    <property type="entry name" value="YchF-GTPase_C"/>
    <property type="match status" value="1"/>
</dbReference>
<gene>
    <name evidence="4" type="ORF">CGW93_01965</name>
</gene>
<dbReference type="InterPro" id="IPR004095">
    <property type="entry name" value="TGS"/>
</dbReference>
<dbReference type="GO" id="GO:0005524">
    <property type="term" value="F:ATP binding"/>
    <property type="evidence" value="ECO:0007669"/>
    <property type="project" value="UniProtKB-KW"/>
</dbReference>
<dbReference type="Gene3D" id="1.10.150.300">
    <property type="entry name" value="TGS-like domain"/>
    <property type="match status" value="1"/>
</dbReference>
<dbReference type="EMBL" id="NMUJ01000016">
    <property type="protein sequence ID" value="OYV03206.1"/>
    <property type="molecule type" value="Genomic_DNA"/>
</dbReference>
<dbReference type="InterPro" id="IPR027417">
    <property type="entry name" value="P-loop_NTPase"/>
</dbReference>
<keyword evidence="1" id="KW-0547">Nucleotide-binding</keyword>
<dbReference type="PROSITE" id="PS51880">
    <property type="entry name" value="TGS"/>
    <property type="match status" value="1"/>
</dbReference>
<dbReference type="InterPro" id="IPR012675">
    <property type="entry name" value="Beta-grasp_dom_sf"/>
</dbReference>
<dbReference type="AlphaFoldDB" id="A0A257LW69"/>
<dbReference type="Proteomes" id="UP000216312">
    <property type="component" value="Unassembled WGS sequence"/>
</dbReference>
<organism evidence="4 5">
    <name type="scientific">candidate division WOR-3 bacterium 4484_18</name>
    <dbReference type="NCBI Taxonomy" id="2020626"/>
    <lineage>
        <taxon>Bacteria</taxon>
        <taxon>Bacteria division WOR-3</taxon>
    </lineage>
</organism>
<dbReference type="InterPro" id="IPR023192">
    <property type="entry name" value="TGS-like_dom_sf"/>
</dbReference>
<dbReference type="Gene3D" id="3.10.20.30">
    <property type="match status" value="1"/>
</dbReference>
<dbReference type="PANTHER" id="PTHR23305:SF18">
    <property type="entry name" value="OBG-TYPE G DOMAIN-CONTAINING PROTEIN"/>
    <property type="match status" value="1"/>
</dbReference>
<proteinExistence type="predicted"/>
<protein>
    <recommendedName>
        <fullName evidence="3">TGS domain-containing protein</fullName>
    </recommendedName>
</protein>
<dbReference type="InterPro" id="IPR012676">
    <property type="entry name" value="TGS-like"/>
</dbReference>
<dbReference type="InterPro" id="IPR013029">
    <property type="entry name" value="YchF_C"/>
</dbReference>
<keyword evidence="2" id="KW-0067">ATP-binding</keyword>
<dbReference type="GO" id="GO:0005737">
    <property type="term" value="C:cytoplasm"/>
    <property type="evidence" value="ECO:0007669"/>
    <property type="project" value="TreeGrafter"/>
</dbReference>
<evidence type="ECO:0000313" key="4">
    <source>
        <dbReference type="EMBL" id="OYV03206.1"/>
    </source>
</evidence>
<evidence type="ECO:0000256" key="2">
    <source>
        <dbReference type="ARBA" id="ARBA00022840"/>
    </source>
</evidence>
<sequence>MHVVGMRVALIGPEGAGKSTVFYLLTGVKPDHYVKDVRPGVMKVQDDRLDRLTQLIKPNKVVHAMIEFYDIPEERWHMAQDADIVAITIPYFRDRGPREYYDDVRTTMVVRDLEIIERTLTRLYKEHKHRDEQLVHVLEKLKGWLETCTYVGDKLSEDERRWVSGYSLLSIKPSVVLANMREMDEFDKSIWEDTGEVVVPTRAKLEAEIMEMEEGERDEFLPLLKEGPTAGRVVAAVYQVTDTITFYTIAHKRIQAWPIRRGVTAIEAAGLIHSDIARGFIKAEVTSYDEFVQVGDWDGLRKAGKVKLEGKKYQIEDGDIIEFKFHV</sequence>
<comment type="caution">
    <text evidence="4">The sequence shown here is derived from an EMBL/GenBank/DDBJ whole genome shotgun (WGS) entry which is preliminary data.</text>
</comment>
<dbReference type="Gene3D" id="3.40.50.300">
    <property type="entry name" value="P-loop containing nucleotide triphosphate hydrolases"/>
    <property type="match status" value="1"/>
</dbReference>
<accession>A0A257LW69</accession>
<evidence type="ECO:0000259" key="3">
    <source>
        <dbReference type="PROSITE" id="PS51880"/>
    </source>
</evidence>
<feature type="domain" description="TGS" evidence="3">
    <location>
        <begin position="242"/>
        <end position="325"/>
    </location>
</feature>
<evidence type="ECO:0000256" key="1">
    <source>
        <dbReference type="ARBA" id="ARBA00022741"/>
    </source>
</evidence>
<dbReference type="GO" id="GO:0016887">
    <property type="term" value="F:ATP hydrolysis activity"/>
    <property type="evidence" value="ECO:0007669"/>
    <property type="project" value="TreeGrafter"/>
</dbReference>